<dbReference type="Pfam" id="PF21983">
    <property type="entry name" value="NikA-like"/>
    <property type="match status" value="1"/>
</dbReference>
<comment type="caution">
    <text evidence="2">The sequence shown here is derived from an EMBL/GenBank/DDBJ whole genome shotgun (WGS) entry which is preliminary data.</text>
</comment>
<feature type="coiled-coil region" evidence="1">
    <location>
        <begin position="58"/>
        <end position="92"/>
    </location>
</feature>
<proteinExistence type="predicted"/>
<evidence type="ECO:0000313" key="2">
    <source>
        <dbReference type="EMBL" id="MCQ8184114.1"/>
    </source>
</evidence>
<dbReference type="CDD" id="cd21631">
    <property type="entry name" value="RHH_CopG_NikR-like"/>
    <property type="match status" value="1"/>
</dbReference>
<evidence type="ECO:0000256" key="1">
    <source>
        <dbReference type="SAM" id="Coils"/>
    </source>
</evidence>
<name>A0A9X2L6N7_9PROT</name>
<sequence>MSITATRPKRINLLVSEEEKQAIDAKAKAAGISSSELIRRAVEFYEPDVDWEELSYLADELGNMADRMEAKLDALAERTKARRAELEELRKAAPTLTATSWPFPLPEKADV</sequence>
<dbReference type="EMBL" id="JANIBC010000001">
    <property type="protein sequence ID" value="MCQ8184114.1"/>
    <property type="molecule type" value="Genomic_DNA"/>
</dbReference>
<gene>
    <name evidence="2" type="ORF">NOG11_01815</name>
</gene>
<dbReference type="AlphaFoldDB" id="A0A9X2L6N7"/>
<reference evidence="2" key="1">
    <citation type="submission" date="2022-07" db="EMBL/GenBank/DDBJ databases">
        <title>Parvularcula maris sp. nov., an algicidal bacterium isolated from seawater.</title>
        <authorList>
            <person name="Li F."/>
        </authorList>
    </citation>
    <scope>NUCLEOTIDE SEQUENCE</scope>
    <source>
        <strain evidence="2">BGMRC 0090</strain>
    </source>
</reference>
<organism evidence="2 3">
    <name type="scientific">Parvularcula maris</name>
    <dbReference type="NCBI Taxonomy" id="2965077"/>
    <lineage>
        <taxon>Bacteria</taxon>
        <taxon>Pseudomonadati</taxon>
        <taxon>Pseudomonadota</taxon>
        <taxon>Alphaproteobacteria</taxon>
        <taxon>Parvularculales</taxon>
        <taxon>Parvularculaceae</taxon>
        <taxon>Parvularcula</taxon>
    </lineage>
</organism>
<keyword evidence="1" id="KW-0175">Coiled coil</keyword>
<protein>
    <submittedName>
        <fullName evidence="2">Ribbon-helix-helix domain-containing protein</fullName>
    </submittedName>
</protein>
<dbReference type="RefSeq" id="WP_256617920.1">
    <property type="nucleotide sequence ID" value="NZ_JANIBC010000001.1"/>
</dbReference>
<dbReference type="InterPro" id="IPR053842">
    <property type="entry name" value="NikA-like"/>
</dbReference>
<accession>A0A9X2L6N7</accession>
<dbReference type="Proteomes" id="UP001142610">
    <property type="component" value="Unassembled WGS sequence"/>
</dbReference>
<evidence type="ECO:0000313" key="3">
    <source>
        <dbReference type="Proteomes" id="UP001142610"/>
    </source>
</evidence>
<keyword evidence="3" id="KW-1185">Reference proteome</keyword>